<dbReference type="HOGENOM" id="CLU_080179_3_0_9"/>
<reference evidence="3 4" key="2">
    <citation type="submission" date="2009-02" db="EMBL/GenBank/DDBJ databases">
        <title>Draft genome sequence of Holdemania filiformis DSM 12042.</title>
        <authorList>
            <person name="Sudarsanam P."/>
            <person name="Ley R."/>
            <person name="Guruge J."/>
            <person name="Turnbaugh P.J."/>
            <person name="Mahowald M."/>
            <person name="Liep D."/>
            <person name="Gordon J."/>
        </authorList>
    </citation>
    <scope>NUCLEOTIDE SEQUENCE [LARGE SCALE GENOMIC DNA]</scope>
    <source>
        <strain evidence="3 4">DSM 12042</strain>
    </source>
</reference>
<dbReference type="PANTHER" id="PTHR35568:SF1">
    <property type="entry name" value="TRANSCRIPTIONAL REGULATOR DAUR"/>
    <property type="match status" value="1"/>
</dbReference>
<evidence type="ECO:0000313" key="4">
    <source>
        <dbReference type="Proteomes" id="UP000005950"/>
    </source>
</evidence>
<dbReference type="Pfam" id="PF08348">
    <property type="entry name" value="PAS_6"/>
    <property type="match status" value="1"/>
</dbReference>
<comment type="caution">
    <text evidence="3">The sequence shown here is derived from an EMBL/GenBank/DDBJ whole genome shotgun (WGS) entry which is preliminary data.</text>
</comment>
<dbReference type="eggNOG" id="COG2964">
    <property type="taxonomic scope" value="Bacteria"/>
</dbReference>
<dbReference type="InterPro" id="IPR013559">
    <property type="entry name" value="YheO"/>
</dbReference>
<accession>B9Y5F4</accession>
<feature type="domain" description="Transcriptional regulator DauR-like HTH" evidence="2">
    <location>
        <begin position="172"/>
        <end position="229"/>
    </location>
</feature>
<dbReference type="Pfam" id="PF13309">
    <property type="entry name" value="HTH_22"/>
    <property type="match status" value="1"/>
</dbReference>
<reference evidence="3 4" key="1">
    <citation type="submission" date="2008-12" db="EMBL/GenBank/DDBJ databases">
        <authorList>
            <person name="Fulton L."/>
            <person name="Clifton S."/>
            <person name="Fulton B."/>
            <person name="Xu J."/>
            <person name="Minx P."/>
            <person name="Pepin K.H."/>
            <person name="Johnson M."/>
            <person name="Bhonagiri V."/>
            <person name="Nash W.E."/>
            <person name="Mardis E.R."/>
            <person name="Wilson R.K."/>
        </authorList>
    </citation>
    <scope>NUCLEOTIDE SEQUENCE [LARGE SCALE GENOMIC DNA]</scope>
    <source>
        <strain evidence="3 4">DSM 12042</strain>
    </source>
</reference>
<dbReference type="Proteomes" id="UP000005950">
    <property type="component" value="Unassembled WGS sequence"/>
</dbReference>
<evidence type="ECO:0000259" key="2">
    <source>
        <dbReference type="Pfam" id="PF13309"/>
    </source>
</evidence>
<evidence type="ECO:0000313" key="3">
    <source>
        <dbReference type="EMBL" id="EEF68789.1"/>
    </source>
</evidence>
<dbReference type="STRING" id="545696.HOLDEFILI_01036"/>
<dbReference type="EMBL" id="ACCF01000058">
    <property type="protein sequence ID" value="EEF68789.1"/>
    <property type="molecule type" value="Genomic_DNA"/>
</dbReference>
<evidence type="ECO:0000259" key="1">
    <source>
        <dbReference type="Pfam" id="PF08348"/>
    </source>
</evidence>
<dbReference type="AlphaFoldDB" id="B9Y5F4"/>
<dbReference type="PANTHER" id="PTHR35568">
    <property type="entry name" value="TRANSCRIPTIONAL REGULATOR DAUR"/>
    <property type="match status" value="1"/>
</dbReference>
<dbReference type="InterPro" id="IPR039446">
    <property type="entry name" value="DauR-like"/>
</dbReference>
<dbReference type="InterPro" id="IPR039445">
    <property type="entry name" value="DauR-like_HTH"/>
</dbReference>
<gene>
    <name evidence="3" type="ORF">HOLDEFILI_01036</name>
</gene>
<name>B9Y5F4_9FIRM</name>
<organism evidence="3 4">
    <name type="scientific">Holdemania filiformis DSM 12042</name>
    <dbReference type="NCBI Taxonomy" id="545696"/>
    <lineage>
        <taxon>Bacteria</taxon>
        <taxon>Bacillati</taxon>
        <taxon>Bacillota</taxon>
        <taxon>Erysipelotrichia</taxon>
        <taxon>Erysipelotrichales</taxon>
        <taxon>Erysipelotrichaceae</taxon>
        <taxon>Holdemania</taxon>
    </lineage>
</organism>
<proteinExistence type="predicted"/>
<feature type="domain" description="YheO-like" evidence="1">
    <location>
        <begin position="29"/>
        <end position="134"/>
    </location>
</feature>
<protein>
    <submittedName>
        <fullName evidence="3">YheO-like protein</fullName>
    </submittedName>
</protein>
<sequence>MIVYNKWKKRGKTMAYQSVDLTLVDQEILNSYSNMIEGLACYLGEGYEIVLHSLENYEHSVINIINGSHTGRKIGAPITDLALNMLEKIENTDKDYITYFSTNKKGEPLKSTTIAIRGEKRRIIGLLCMNLYMNTSLNDFVKTLVPQTPGLLGQPAMENFADNSDELIESTLRSIRERVMNDASIAPSNKNKMIVMGLDDYGIFNIKDAVIKVANLLDISKNTVYMHLRNKQNNK</sequence>